<name>E1YKW7_9BACT</name>
<protein>
    <submittedName>
        <fullName evidence="1">Uncharacterized protein</fullName>
    </submittedName>
</protein>
<accession>E1YKW7</accession>
<organism evidence="1">
    <name type="scientific">uncultured Desulfobacterium sp</name>
    <dbReference type="NCBI Taxonomy" id="201089"/>
    <lineage>
        <taxon>Bacteria</taxon>
        <taxon>Pseudomonadati</taxon>
        <taxon>Thermodesulfobacteriota</taxon>
        <taxon>Desulfobacteria</taxon>
        <taxon>Desulfobacterales</taxon>
        <taxon>Desulfobacteriaceae</taxon>
        <taxon>Desulfobacterium</taxon>
        <taxon>environmental samples</taxon>
    </lineage>
</organism>
<proteinExistence type="predicted"/>
<reference evidence="1" key="1">
    <citation type="journal article" date="2011" name="Environ. Microbiol.">
        <title>Genomic insights into the metabolic potential of the polycyclic aromatic hydrocarbon degrading sulfate-reducing Deltaproteobacterium N47.</title>
        <authorList>
            <person name="Bergmann F."/>
            <person name="Selesi D."/>
            <person name="Weinmaier T."/>
            <person name="Tischler P."/>
            <person name="Rattei T."/>
            <person name="Meckenstock R.U."/>
        </authorList>
    </citation>
    <scope>NUCLEOTIDE SEQUENCE</scope>
</reference>
<dbReference type="EMBL" id="FR695877">
    <property type="protein sequence ID" value="CBX30750.1"/>
    <property type="molecule type" value="Genomic_DNA"/>
</dbReference>
<evidence type="ECO:0000313" key="1">
    <source>
        <dbReference type="EMBL" id="CBX30750.1"/>
    </source>
</evidence>
<sequence length="49" mass="5743">MSVAQAENLAVADPNRDWRIHLISPFSERHYQRQGECHWVLYEKGEGFA</sequence>
<gene>
    <name evidence="1" type="ORF">N47_E42620</name>
</gene>
<dbReference type="AlphaFoldDB" id="E1YKW7"/>